<accession>A0A6J5L8G7</accession>
<dbReference type="EMBL" id="LR796239">
    <property type="protein sequence ID" value="CAB4130771.1"/>
    <property type="molecule type" value="Genomic_DNA"/>
</dbReference>
<reference evidence="1" key="1">
    <citation type="submission" date="2020-04" db="EMBL/GenBank/DDBJ databases">
        <authorList>
            <person name="Chiriac C."/>
            <person name="Salcher M."/>
            <person name="Ghai R."/>
            <person name="Kavagutti S V."/>
        </authorList>
    </citation>
    <scope>NUCLEOTIDE SEQUENCE</scope>
</reference>
<dbReference type="InterPro" id="IPR008983">
    <property type="entry name" value="Tumour_necrosis_fac-like_dom"/>
</dbReference>
<dbReference type="Gene3D" id="2.60.120.40">
    <property type="match status" value="1"/>
</dbReference>
<organism evidence="1">
    <name type="scientific">uncultured Caudovirales phage</name>
    <dbReference type="NCBI Taxonomy" id="2100421"/>
    <lineage>
        <taxon>Viruses</taxon>
        <taxon>Duplodnaviria</taxon>
        <taxon>Heunggongvirae</taxon>
        <taxon>Uroviricota</taxon>
        <taxon>Caudoviricetes</taxon>
        <taxon>Peduoviridae</taxon>
        <taxon>Maltschvirus</taxon>
        <taxon>Maltschvirus maltsch</taxon>
    </lineage>
</organism>
<proteinExistence type="predicted"/>
<evidence type="ECO:0000313" key="1">
    <source>
        <dbReference type="EMBL" id="CAB4130771.1"/>
    </source>
</evidence>
<sequence>MAIGLPPPPTRADNGDFAWVSWYNQLYTLLSTTGAVAWSQVDKAGSSIADLQNKNHSLLTGLQGGTSGQYYHLTAAEYATLVANDIKYGAWSNTASQTAAAANTAYTMTVNTTDYTNGCSVASSSRFTAASAGLYNIQFSAQLSSADASIHDVSIWLRKNGTDVANTNSMVSVPNKHGSVNGQMLPAWNFFIQLSASDYVELMWSTTTTNISIEATGTQTSPTRPATPSLIVTMDRVHA</sequence>
<evidence type="ECO:0000313" key="2">
    <source>
        <dbReference type="EMBL" id="CAB5222046.1"/>
    </source>
</evidence>
<evidence type="ECO:0008006" key="3">
    <source>
        <dbReference type="Google" id="ProtNLM"/>
    </source>
</evidence>
<gene>
    <name evidence="1" type="ORF">UFOVP128_29</name>
    <name evidence="2" type="ORF">UFOVP243_15</name>
</gene>
<dbReference type="EMBL" id="LR798296">
    <property type="protein sequence ID" value="CAB5222046.1"/>
    <property type="molecule type" value="Genomic_DNA"/>
</dbReference>
<protein>
    <recommendedName>
        <fullName evidence="3">C1q domain containing protein</fullName>
    </recommendedName>
</protein>
<name>A0A6J5L8G7_9CAUD</name>